<dbReference type="PANTHER" id="PTHR33112:SF16">
    <property type="entry name" value="HETEROKARYON INCOMPATIBILITY DOMAIN-CONTAINING PROTEIN"/>
    <property type="match status" value="1"/>
</dbReference>
<name>A0A5N6WGK5_9EURO</name>
<evidence type="ECO:0000313" key="2">
    <source>
        <dbReference type="Proteomes" id="UP000325433"/>
    </source>
</evidence>
<accession>A0A5N6WGK5</accession>
<proteinExistence type="predicted"/>
<dbReference type="AlphaFoldDB" id="A0A5N6WGK5"/>
<dbReference type="EMBL" id="ML738297">
    <property type="protein sequence ID" value="KAE8318580.1"/>
    <property type="molecule type" value="Genomic_DNA"/>
</dbReference>
<keyword evidence="2" id="KW-1185">Reference proteome</keyword>
<dbReference type="PANTHER" id="PTHR33112">
    <property type="entry name" value="DOMAIN PROTEIN, PUTATIVE-RELATED"/>
    <property type="match status" value="1"/>
</dbReference>
<organism evidence="1 2">
    <name type="scientific">Aspergillus transmontanensis</name>
    <dbReference type="NCBI Taxonomy" id="1034304"/>
    <lineage>
        <taxon>Eukaryota</taxon>
        <taxon>Fungi</taxon>
        <taxon>Dikarya</taxon>
        <taxon>Ascomycota</taxon>
        <taxon>Pezizomycotina</taxon>
        <taxon>Eurotiomycetes</taxon>
        <taxon>Eurotiomycetidae</taxon>
        <taxon>Eurotiales</taxon>
        <taxon>Aspergillaceae</taxon>
        <taxon>Aspergillus</taxon>
        <taxon>Aspergillus subgen. Circumdati</taxon>
    </lineage>
</organism>
<evidence type="ECO:0008006" key="3">
    <source>
        <dbReference type="Google" id="ProtNLM"/>
    </source>
</evidence>
<evidence type="ECO:0000313" key="1">
    <source>
        <dbReference type="EMBL" id="KAE8318580.1"/>
    </source>
</evidence>
<sequence length="415" mass="47686">MQQVYTNCILNISLANAESPTQGYLEQDTNEIFFPFVVTIPDNGFGPRTSRSPINPRHWGNRIRGKLGEEVHDDKKGRRFLVIEEKFVDRNLVSLPINGRAWVLQERFLSPRVLSLGHGQAFWNCRELSNAFESFPSSLREGDFHLSSRERFWPQSGQKLHEQEFFWNGMIQQYTSRRLTFPAKDRLVAFSAMAQRMAAFINSEYIAGHFWKQLPQSLPWQVIIHPESRPRRRDRYLLEDGRQIKTPSWSWASIDGEIQMPLMSVALYSTESIANMVDFTLDLVNDANPYGQVVSASLILQACCAEAQWTGGVPVLSGQPIKLHDYTSCNGYNVSFWWIIDDPIDELQEGDRCEVIALCRAESNQNLYGLIARRLPDRGPDSYARIGHFCMKGSIEVCRSLGLWHGEKKQIIRRL</sequence>
<reference evidence="2" key="1">
    <citation type="submission" date="2019-04" db="EMBL/GenBank/DDBJ databases">
        <title>Friends and foes A comparative genomics studyof 23 Aspergillus species from section Flavi.</title>
        <authorList>
            <consortium name="DOE Joint Genome Institute"/>
            <person name="Kjaerbolling I."/>
            <person name="Vesth T."/>
            <person name="Frisvad J.C."/>
            <person name="Nybo J.L."/>
            <person name="Theobald S."/>
            <person name="Kildgaard S."/>
            <person name="Isbrandt T."/>
            <person name="Kuo A."/>
            <person name="Sato A."/>
            <person name="Lyhne E.K."/>
            <person name="Kogle M.E."/>
            <person name="Wiebenga A."/>
            <person name="Kun R.S."/>
            <person name="Lubbers R.J."/>
            <person name="Makela M.R."/>
            <person name="Barry K."/>
            <person name="Chovatia M."/>
            <person name="Clum A."/>
            <person name="Daum C."/>
            <person name="Haridas S."/>
            <person name="He G."/>
            <person name="LaButti K."/>
            <person name="Lipzen A."/>
            <person name="Mondo S."/>
            <person name="Riley R."/>
            <person name="Salamov A."/>
            <person name="Simmons B.A."/>
            <person name="Magnuson J.K."/>
            <person name="Henrissat B."/>
            <person name="Mortensen U.H."/>
            <person name="Larsen T.O."/>
            <person name="Devries R.P."/>
            <person name="Grigoriev I.V."/>
            <person name="Machida M."/>
            <person name="Baker S.E."/>
            <person name="Andersen M.R."/>
        </authorList>
    </citation>
    <scope>NUCLEOTIDE SEQUENCE [LARGE SCALE GENOMIC DNA]</scope>
    <source>
        <strain evidence="2">CBS 130015</strain>
    </source>
</reference>
<dbReference type="Proteomes" id="UP000325433">
    <property type="component" value="Unassembled WGS sequence"/>
</dbReference>
<protein>
    <recommendedName>
        <fullName evidence="3">Heterokaryon incompatibility domain-containing protein</fullName>
    </recommendedName>
</protein>
<gene>
    <name evidence="1" type="ORF">BDV41DRAFT_523230</name>
</gene>